<dbReference type="Pfam" id="PF00951">
    <property type="entry name" value="Arteri_Gl"/>
    <property type="match status" value="1"/>
</dbReference>
<evidence type="ECO:0000313" key="2">
    <source>
        <dbReference type="EMBL" id="AIC32319.1"/>
    </source>
</evidence>
<keyword evidence="1" id="KW-1133">Transmembrane helix</keyword>
<evidence type="ECO:0000256" key="1">
    <source>
        <dbReference type="SAM" id="Phobius"/>
    </source>
</evidence>
<feature type="transmembrane region" description="Helical" evidence="1">
    <location>
        <begin position="12"/>
        <end position="32"/>
    </location>
</feature>
<dbReference type="EMBL" id="KJ614491">
    <property type="protein sequence ID" value="AIC32319.1"/>
    <property type="molecule type" value="Genomic_RNA"/>
</dbReference>
<dbReference type="InterPro" id="IPR001332">
    <property type="entry name" value="Arteri_GP5"/>
</dbReference>
<dbReference type="GO" id="GO:0019031">
    <property type="term" value="C:viral envelope"/>
    <property type="evidence" value="ECO:0007669"/>
    <property type="project" value="UniProtKB-KW"/>
</dbReference>
<name>A0A060IBE5_PRRSV</name>
<organismHost>
    <name type="scientific">Sus scrofa</name>
    <name type="common">Pig</name>
    <dbReference type="NCBI Taxonomy" id="9823"/>
</organismHost>
<accession>A0A060IBE5</accession>
<protein>
    <submittedName>
        <fullName evidence="2">Major envelope glycoprotein GP5</fullName>
    </submittedName>
</protein>
<keyword evidence="2" id="KW-0261">Viral envelope protein</keyword>
<keyword evidence="1" id="KW-0472">Membrane</keyword>
<organism evidence="2">
    <name type="scientific">Porcine reproductive and respiratory syndrome virus</name>
    <name type="common">PRRSV</name>
    <dbReference type="NCBI Taxonomy" id="28344"/>
    <lineage>
        <taxon>Viruses</taxon>
        <taxon>Riboviria</taxon>
        <taxon>Orthornavirae</taxon>
        <taxon>Pisuviricota</taxon>
        <taxon>Pisoniviricetes</taxon>
        <taxon>Nidovirales</taxon>
        <taxon>Arnidovirineae</taxon>
        <taxon>Arteriviridae</taxon>
        <taxon>Variarterivirinae</taxon>
        <taxon>Betaarterivirus</taxon>
        <taxon>Ampobartevirus</taxon>
        <taxon>Betaarterivirus americense</taxon>
    </lineage>
</organism>
<proteinExistence type="predicted"/>
<feature type="transmembrane region" description="Helical" evidence="1">
    <location>
        <begin position="108"/>
        <end position="130"/>
    </location>
</feature>
<keyword evidence="2" id="KW-0946">Virion</keyword>
<keyword evidence="1" id="KW-0812">Transmembrane</keyword>
<reference evidence="2" key="1">
    <citation type="submission" date="2014-03" db="EMBL/GenBank/DDBJ databases">
        <title>Genetic heterogeneity of PRRS virus in the Czech Republic.</title>
        <authorList>
            <person name="Frolichova J."/>
            <person name="Celer V."/>
        </authorList>
    </citation>
    <scope>NUCLEOTIDE SEQUENCE</scope>
    <source>
        <strain evidence="2">2-MH06</strain>
    </source>
</reference>
<sequence length="201" mass="22391">MRCSHRLGRLLTPHSCSWWLSLLCIGLFWSFAEGNGNGSTYQYIYNLTICELNGTAWLSDKFSWAVETFVLYPVATHILSLGFLTTSHFFDALGLGAVSVTGFYGKRYVLSTVYGTCAFAALVCFVIRAVKNCMACRYARTRFTNFIVDDRGGVHRWKSPVVVEKLGKAEVGDALVTIKHVVIEGVKAQPLTRTSAEQWQA</sequence>